<sequence length="226" mass="24965">MTYSIQAENLTKKFGARTILHNFSLQVKQGESIAITGPSGSGKSTLLNMIGLLEAPTSGTLLINNKPAPSVNSPAATLVRRNDLNYIFQSYALIPEMTVLDNILLALHYRKEPENKKKERINHLATRLHIAHVLHEKVNTLSGGEQQRVALIRSILKPGNIILADEPTGALDPQLAQIVTEEMLSLQRENGKTLVVVTHDERVAQACDRQIELLPHTAEHPQRLGE</sequence>
<protein>
    <submittedName>
        <fullName evidence="5">ABC transporter ATP-binding protein</fullName>
    </submittedName>
</protein>
<gene>
    <name evidence="5" type="ORF">K8U78_03905</name>
</gene>
<dbReference type="PROSITE" id="PS50893">
    <property type="entry name" value="ABC_TRANSPORTER_2"/>
    <property type="match status" value="1"/>
</dbReference>
<dbReference type="PROSITE" id="PS00211">
    <property type="entry name" value="ABC_TRANSPORTER_1"/>
    <property type="match status" value="1"/>
</dbReference>
<dbReference type="InterPro" id="IPR050093">
    <property type="entry name" value="ABC_SmlMolc_Importer"/>
</dbReference>
<evidence type="ECO:0000313" key="5">
    <source>
        <dbReference type="EMBL" id="HJF18283.1"/>
    </source>
</evidence>
<organism evidence="5 6">
    <name type="scientific">Aeriscardovia aeriphila</name>
    <dbReference type="NCBI Taxonomy" id="218139"/>
    <lineage>
        <taxon>Bacteria</taxon>
        <taxon>Bacillati</taxon>
        <taxon>Actinomycetota</taxon>
        <taxon>Actinomycetes</taxon>
        <taxon>Bifidobacteriales</taxon>
        <taxon>Bifidobacteriaceae</taxon>
        <taxon>Aeriscardovia</taxon>
    </lineage>
</organism>
<evidence type="ECO:0000259" key="4">
    <source>
        <dbReference type="PROSITE" id="PS50893"/>
    </source>
</evidence>
<evidence type="ECO:0000256" key="2">
    <source>
        <dbReference type="ARBA" id="ARBA00022741"/>
    </source>
</evidence>
<feature type="domain" description="ABC transporter" evidence="4">
    <location>
        <begin position="5"/>
        <end position="226"/>
    </location>
</feature>
<dbReference type="CDD" id="cd03255">
    <property type="entry name" value="ABC_MJ0796_LolCDE_FtsE"/>
    <property type="match status" value="1"/>
</dbReference>
<evidence type="ECO:0000256" key="3">
    <source>
        <dbReference type="ARBA" id="ARBA00022840"/>
    </source>
</evidence>
<dbReference type="InterPro" id="IPR017871">
    <property type="entry name" value="ABC_transporter-like_CS"/>
</dbReference>
<dbReference type="InterPro" id="IPR027417">
    <property type="entry name" value="P-loop_NTPase"/>
</dbReference>
<dbReference type="InterPro" id="IPR003593">
    <property type="entry name" value="AAA+_ATPase"/>
</dbReference>
<dbReference type="GO" id="GO:0016887">
    <property type="term" value="F:ATP hydrolysis activity"/>
    <property type="evidence" value="ECO:0007669"/>
    <property type="project" value="InterPro"/>
</dbReference>
<comment type="caution">
    <text evidence="5">The sequence shown here is derived from an EMBL/GenBank/DDBJ whole genome shotgun (WGS) entry which is preliminary data.</text>
</comment>
<dbReference type="PANTHER" id="PTHR42781:SF4">
    <property type="entry name" value="SPERMIDINE_PUTRESCINE IMPORT ATP-BINDING PROTEIN POTA"/>
    <property type="match status" value="1"/>
</dbReference>
<dbReference type="SUPFAM" id="SSF52540">
    <property type="entry name" value="P-loop containing nucleoside triphosphate hydrolases"/>
    <property type="match status" value="1"/>
</dbReference>
<dbReference type="InterPro" id="IPR003439">
    <property type="entry name" value="ABC_transporter-like_ATP-bd"/>
</dbReference>
<dbReference type="Pfam" id="PF00005">
    <property type="entry name" value="ABC_tran"/>
    <property type="match status" value="1"/>
</dbReference>
<dbReference type="Proteomes" id="UP000715651">
    <property type="component" value="Unassembled WGS sequence"/>
</dbReference>
<reference evidence="5" key="1">
    <citation type="journal article" date="2021" name="PeerJ">
        <title>Extensive microbial diversity within the chicken gut microbiome revealed by metagenomics and culture.</title>
        <authorList>
            <person name="Gilroy R."/>
            <person name="Ravi A."/>
            <person name="Getino M."/>
            <person name="Pursley I."/>
            <person name="Horton D.L."/>
            <person name="Alikhan N.F."/>
            <person name="Baker D."/>
            <person name="Gharbi K."/>
            <person name="Hall N."/>
            <person name="Watson M."/>
            <person name="Adriaenssens E.M."/>
            <person name="Foster-Nyarko E."/>
            <person name="Jarju S."/>
            <person name="Secka A."/>
            <person name="Antonio M."/>
            <person name="Oren A."/>
            <person name="Chaudhuri R.R."/>
            <person name="La Ragione R."/>
            <person name="Hildebrand F."/>
            <person name="Pallen M.J."/>
        </authorList>
    </citation>
    <scope>NUCLEOTIDE SEQUENCE</scope>
    <source>
        <strain evidence="5">578</strain>
    </source>
</reference>
<accession>A0A921FU57</accession>
<dbReference type="Gene3D" id="3.40.50.300">
    <property type="entry name" value="P-loop containing nucleotide triphosphate hydrolases"/>
    <property type="match status" value="1"/>
</dbReference>
<keyword evidence="3 5" id="KW-0067">ATP-binding</keyword>
<dbReference type="PANTHER" id="PTHR42781">
    <property type="entry name" value="SPERMIDINE/PUTRESCINE IMPORT ATP-BINDING PROTEIN POTA"/>
    <property type="match status" value="1"/>
</dbReference>
<dbReference type="EMBL" id="DYWK01000006">
    <property type="protein sequence ID" value="HJF18283.1"/>
    <property type="molecule type" value="Genomic_DNA"/>
</dbReference>
<evidence type="ECO:0000256" key="1">
    <source>
        <dbReference type="ARBA" id="ARBA00022448"/>
    </source>
</evidence>
<dbReference type="AlphaFoldDB" id="A0A921FU57"/>
<name>A0A921FU57_9BIFI</name>
<evidence type="ECO:0000313" key="6">
    <source>
        <dbReference type="Proteomes" id="UP000715651"/>
    </source>
</evidence>
<keyword evidence="1" id="KW-0813">Transport</keyword>
<dbReference type="InterPro" id="IPR017911">
    <property type="entry name" value="MacB-like_ATP-bd"/>
</dbReference>
<keyword evidence="2" id="KW-0547">Nucleotide-binding</keyword>
<reference evidence="5" key="2">
    <citation type="submission" date="2021-09" db="EMBL/GenBank/DDBJ databases">
        <authorList>
            <person name="Gilroy R."/>
        </authorList>
    </citation>
    <scope>NUCLEOTIDE SEQUENCE</scope>
    <source>
        <strain evidence="5">578</strain>
    </source>
</reference>
<dbReference type="SMART" id="SM00382">
    <property type="entry name" value="AAA"/>
    <property type="match status" value="1"/>
</dbReference>
<dbReference type="GO" id="GO:0005524">
    <property type="term" value="F:ATP binding"/>
    <property type="evidence" value="ECO:0007669"/>
    <property type="project" value="UniProtKB-KW"/>
</dbReference>
<proteinExistence type="predicted"/>